<name>A0A9W7AY97_9STRA</name>
<evidence type="ECO:0000313" key="6">
    <source>
        <dbReference type="Proteomes" id="UP001165085"/>
    </source>
</evidence>
<evidence type="ECO:0000259" key="4">
    <source>
        <dbReference type="Pfam" id="PF25151"/>
    </source>
</evidence>
<evidence type="ECO:0000259" key="3">
    <source>
        <dbReference type="Pfam" id="PF10350"/>
    </source>
</evidence>
<dbReference type="SUPFAM" id="SSF48371">
    <property type="entry name" value="ARM repeat"/>
    <property type="match status" value="2"/>
</dbReference>
<accession>A0A9W7AY97</accession>
<dbReference type="InterPro" id="IPR011989">
    <property type="entry name" value="ARM-like"/>
</dbReference>
<proteinExistence type="inferred from homology"/>
<dbReference type="InterPro" id="IPR016024">
    <property type="entry name" value="ARM-type_fold"/>
</dbReference>
<dbReference type="PANTHER" id="PTHR14387">
    <property type="entry name" value="THADA/DEATH RECEPTOR INTERACTING PROTEIN"/>
    <property type="match status" value="1"/>
</dbReference>
<dbReference type="OrthoDB" id="43471at2759"/>
<organism evidence="5 6">
    <name type="scientific">Triparma strigata</name>
    <dbReference type="NCBI Taxonomy" id="1606541"/>
    <lineage>
        <taxon>Eukaryota</taxon>
        <taxon>Sar</taxon>
        <taxon>Stramenopiles</taxon>
        <taxon>Ochrophyta</taxon>
        <taxon>Bolidophyceae</taxon>
        <taxon>Parmales</taxon>
        <taxon>Triparmaceae</taxon>
        <taxon>Triparma</taxon>
    </lineage>
</organism>
<dbReference type="Gene3D" id="1.25.10.10">
    <property type="entry name" value="Leucine-rich Repeat Variant"/>
    <property type="match status" value="1"/>
</dbReference>
<dbReference type="Pfam" id="PF25151">
    <property type="entry name" value="TPR_Trm732_C"/>
    <property type="match status" value="1"/>
</dbReference>
<dbReference type="EMBL" id="BRXY01000211">
    <property type="protein sequence ID" value="GMH77692.1"/>
    <property type="molecule type" value="Genomic_DNA"/>
</dbReference>
<keyword evidence="6" id="KW-1185">Reference proteome</keyword>
<feature type="domain" description="DUF2428" evidence="3">
    <location>
        <begin position="444"/>
        <end position="736"/>
    </location>
</feature>
<sequence>MFEIQSLKSPEQLYSYLSLSTTSNSPEIARASLSRLHSLNHHATLPQIQTFLTRWESSEGWGRVLTDCLKKPKEENLYNDILKIISSSSIKIKLKTLTILSHYLSQDILVSTFKEYVSIFVDIVSGKSSDYSNAAGECATRLWRCIKAPTAELLQPIIKSLNTQPERQTIRVADYLLTPLIKSSGVEIKTTVLNQLTNLSTKLSVLISLHPKKGSLDVYVNNPTVVLGLNSNNINCVIKSLSLLPSSSFLLNFKKCLKTKSTSAPKELKDIVEKFKDKKVEDTVVEVICRFCLYPGACESKEFMALTFLNLLPPDDKFLPHVLGALDSLWDTSRGLAGRIINNIVLKSSVNVSSSLYEKGIKMASSPRTRESDSGARILGLLGEGIFVKLRDLTKERVEEMEMYLGGKKVPESSKEEKNLPLAHGLLKGLCGLVPKSPYDPVIFNVAQKAVNISLKIVSTSKDPLGDDLFPGYQDVDKGYCHADFESHSQHLESFRASVESLNVNSGCLGTNGIVGGLDSSDESEKINVQRIVVGTWLLAKEGCTLITQACLRSGRSEDFEEGGKTLIETITTLKHQGAASAAMTALQELCEGCYRDQKLRHLPSKWLDQLIEIISNPETGESTLRRSSGFGFGFLAILKAEASKNESALCERAMECLVRMCLPPASEIRMHESRLGMKFSPPISEGGPDSWKSRVHALNILRLLLLSTSLSHNLKPYYTLSLQISLIGFTSHSWAVSNSCTMVFSASMTRAVDSDKNTLSSLRLGSGENKAKGGHEVIHGEFETFLEKELKSPPIPSIDQNTSFYTILLLLSRVHPTKTFPNLIPSVVNCLSSRNSKVRLMASLALPCICTDSSINLVFNGLLNKLSSESLTNNQRHGILMSLTSFLKTSQSLNPSSVVPSILEIFKTHDLSTMEALCDLLSTVITSCPILIQPTISWIEKMSKSDDGIGGSRGSLAAGGLLVLICSHTKTVETLKSLTNNFDLHVGVIKSLKKTLRHTRFNLDGVGELLEIYVGRCVEENDFCCYKHEPSLRRLTNMMCYINHHVKDGRVLRKLLKGDEMSRYNSIEILSHTSDVRTEIIGLENEENFRKVTRLLRAVKNGNLIENYEVFKGVAERVNDDDEEVRYLARECLEGSFRDALEIRRGVAGRMLRDYGVEACREIIEGEKGEGDEEKIFERLEPSTYYEKLIVVHECAMAGDFSGIDFENFMKLVENIKGIEYEDKYFGQYHTILVFGCVMKKENLGTLNIDLGEIKGSAEISKAIKAFENMGQNGDGDLKDICFLYY</sequence>
<evidence type="ECO:0000256" key="1">
    <source>
        <dbReference type="ARBA" id="ARBA00010409"/>
    </source>
</evidence>
<dbReference type="InterPro" id="IPR051954">
    <property type="entry name" value="tRNA_methyltransferase_THADA"/>
</dbReference>
<comment type="similarity">
    <text evidence="1">Belongs to the THADA family.</text>
</comment>
<reference evidence="6" key="1">
    <citation type="journal article" date="2023" name="Commun. Biol.">
        <title>Genome analysis of Parmales, the sister group of diatoms, reveals the evolutionary specialization of diatoms from phago-mixotrophs to photoautotrophs.</title>
        <authorList>
            <person name="Ban H."/>
            <person name="Sato S."/>
            <person name="Yoshikawa S."/>
            <person name="Yamada K."/>
            <person name="Nakamura Y."/>
            <person name="Ichinomiya M."/>
            <person name="Sato N."/>
            <person name="Blanc-Mathieu R."/>
            <person name="Endo H."/>
            <person name="Kuwata A."/>
            <person name="Ogata H."/>
        </authorList>
    </citation>
    <scope>NUCLEOTIDE SEQUENCE [LARGE SCALE GENOMIC DNA]</scope>
    <source>
        <strain evidence="6">NIES 3701</strain>
    </source>
</reference>
<dbReference type="GO" id="GO:0005829">
    <property type="term" value="C:cytosol"/>
    <property type="evidence" value="ECO:0007669"/>
    <property type="project" value="TreeGrafter"/>
</dbReference>
<dbReference type="Proteomes" id="UP001165085">
    <property type="component" value="Unassembled WGS sequence"/>
</dbReference>
<evidence type="ECO:0000313" key="5">
    <source>
        <dbReference type="EMBL" id="GMH77692.1"/>
    </source>
</evidence>
<dbReference type="InterPro" id="IPR056842">
    <property type="entry name" value="THADA-like_TPR_C"/>
</dbReference>
<gene>
    <name evidence="5" type="ORF">TrST_g7562</name>
</gene>
<dbReference type="GO" id="GO:0030488">
    <property type="term" value="P:tRNA methylation"/>
    <property type="evidence" value="ECO:0007669"/>
    <property type="project" value="TreeGrafter"/>
</dbReference>
<protein>
    <recommendedName>
        <fullName evidence="7">DUF2428 domain-containing protein</fullName>
    </recommendedName>
</protein>
<evidence type="ECO:0008006" key="7">
    <source>
        <dbReference type="Google" id="ProtNLM"/>
    </source>
</evidence>
<comment type="caution">
    <text evidence="5">The sequence shown here is derived from an EMBL/GenBank/DDBJ whole genome shotgun (WGS) entry which is preliminary data.</text>
</comment>
<keyword evidence="2" id="KW-0819">tRNA processing</keyword>
<feature type="domain" description="tRNA (32-2'-O)-methyltransferase regulator THADA-like C-terminal TPR repeats region" evidence="4">
    <location>
        <begin position="739"/>
        <end position="884"/>
    </location>
</feature>
<evidence type="ECO:0000256" key="2">
    <source>
        <dbReference type="ARBA" id="ARBA00022694"/>
    </source>
</evidence>
<dbReference type="PANTHER" id="PTHR14387:SF0">
    <property type="entry name" value="DUF2428 DOMAIN-CONTAINING PROTEIN"/>
    <property type="match status" value="1"/>
</dbReference>
<dbReference type="InterPro" id="IPR019442">
    <property type="entry name" value="THADA/TRM732_DUF2428"/>
</dbReference>
<dbReference type="Pfam" id="PF10350">
    <property type="entry name" value="DUF2428"/>
    <property type="match status" value="1"/>
</dbReference>